<sequence length="577" mass="61149">MSFKGKVFGLFVLIVTLSVLTSYFATNYFVSAYVNDSTVKSIEAQMALIKGKVEGDVQSKILLASNIDTGSDSLDALQANTGFYKIYKIISGIVFTDEGTVSEGPLVDSMIPLLDKTVNGVYLSELEIVEDKPILTLVVASSETRADIFRIDLNDVSALLAAVSKNGAHLSLRDQSGTAVYANDFTDEHLTFDMPIDVQGQQWNLSALIEVAVIEDRVSALNSSITIALLVSGLVLIALSIAAFFMAYAPVRNLRDVVGSLADGEGDLTQRLEVKGSGELGEMATSINAFVESLQVMVKKVMNSSEVLGQNVQQINTQTFKNQDLLNDHVQETELAIAAITEMSATAASVAENAVGAAQLTDLSTQSAEQCQAQVNESVDSMGQLVGQVDDMSKSISALSTDIENIGSILGVIGGIADQTNLLALNAAIEAARAGEQGRGFAVVADEVRTLANQTQNSTKEINAMLSQIQAGTASVVTAMESTRIGCLNSAETTSKSSESLNALLDSIAELSGLNSQIATAAEEQSAVTNEISENMSKIQMVVQDLQQNGQATQSDVEALEQTKTSLAQLVGHFKTQ</sequence>
<dbReference type="InterPro" id="IPR004090">
    <property type="entry name" value="Chemotax_Me-accpt_rcpt"/>
</dbReference>
<dbReference type="PROSITE" id="PS50111">
    <property type="entry name" value="CHEMOTAXIS_TRANSDUC_2"/>
    <property type="match status" value="1"/>
</dbReference>
<keyword evidence="6" id="KW-1133">Transmembrane helix</keyword>
<dbReference type="SMART" id="SM00283">
    <property type="entry name" value="MA"/>
    <property type="match status" value="1"/>
</dbReference>
<evidence type="ECO:0000256" key="2">
    <source>
        <dbReference type="ARBA" id="ARBA00022519"/>
    </source>
</evidence>
<keyword evidence="11" id="KW-1185">Reference proteome</keyword>
<dbReference type="Pfam" id="PF00015">
    <property type="entry name" value="MCPsignal"/>
    <property type="match status" value="1"/>
</dbReference>
<feature type="domain" description="HAMP" evidence="9">
    <location>
        <begin position="249"/>
        <end position="299"/>
    </location>
</feature>
<evidence type="ECO:0000256" key="6">
    <source>
        <dbReference type="SAM" id="Phobius"/>
    </source>
</evidence>
<dbReference type="GO" id="GO:0005886">
    <property type="term" value="C:plasma membrane"/>
    <property type="evidence" value="ECO:0007669"/>
    <property type="project" value="UniProtKB-SubCell"/>
</dbReference>
<proteinExistence type="inferred from homology"/>
<feature type="domain" description="Methyl-accepting transducer" evidence="7">
    <location>
        <begin position="304"/>
        <end position="540"/>
    </location>
</feature>
<keyword evidence="3 5" id="KW-0807">Transducer</keyword>
<dbReference type="InterPro" id="IPR003660">
    <property type="entry name" value="HAMP_dom"/>
</dbReference>
<keyword evidence="2" id="KW-0997">Cell inner membrane</keyword>
<keyword evidence="6" id="KW-0812">Transmembrane</keyword>
<comment type="similarity">
    <text evidence="4">Belongs to the methyl-accepting chemotaxis (MCP) protein family.</text>
</comment>
<dbReference type="AlphaFoldDB" id="A0A420E7W0"/>
<keyword evidence="6" id="KW-0472">Membrane</keyword>
<evidence type="ECO:0000313" key="11">
    <source>
        <dbReference type="Proteomes" id="UP000286482"/>
    </source>
</evidence>
<dbReference type="SUPFAM" id="SSF58104">
    <property type="entry name" value="Methyl-accepting chemotaxis protein (MCP) signaling domain"/>
    <property type="match status" value="1"/>
</dbReference>
<evidence type="ECO:0000256" key="4">
    <source>
        <dbReference type="ARBA" id="ARBA00029447"/>
    </source>
</evidence>
<dbReference type="Proteomes" id="UP000286482">
    <property type="component" value="Unassembled WGS sequence"/>
</dbReference>
<dbReference type="GO" id="GO:0006935">
    <property type="term" value="P:chemotaxis"/>
    <property type="evidence" value="ECO:0007669"/>
    <property type="project" value="InterPro"/>
</dbReference>
<evidence type="ECO:0000256" key="3">
    <source>
        <dbReference type="ARBA" id="ARBA00023224"/>
    </source>
</evidence>
<dbReference type="OrthoDB" id="5800769at2"/>
<dbReference type="EMBL" id="RAQO01000009">
    <property type="protein sequence ID" value="RKF14571.1"/>
    <property type="molecule type" value="Genomic_DNA"/>
</dbReference>
<dbReference type="PROSITE" id="PS50192">
    <property type="entry name" value="T_SNARE"/>
    <property type="match status" value="1"/>
</dbReference>
<dbReference type="InterPro" id="IPR004089">
    <property type="entry name" value="MCPsignal_dom"/>
</dbReference>
<feature type="transmembrane region" description="Helical" evidence="6">
    <location>
        <begin position="227"/>
        <end position="249"/>
    </location>
</feature>
<accession>A0A420E7W0</accession>
<evidence type="ECO:0000259" key="9">
    <source>
        <dbReference type="PROSITE" id="PS50885"/>
    </source>
</evidence>
<dbReference type="CDD" id="cd11386">
    <property type="entry name" value="MCP_signal"/>
    <property type="match status" value="1"/>
</dbReference>
<evidence type="ECO:0000313" key="10">
    <source>
        <dbReference type="EMBL" id="RKF14571.1"/>
    </source>
</evidence>
<protein>
    <submittedName>
        <fullName evidence="10">Methyl-accepting chemotaxis protein</fullName>
    </submittedName>
</protein>
<dbReference type="PANTHER" id="PTHR32089">
    <property type="entry name" value="METHYL-ACCEPTING CHEMOTAXIS PROTEIN MCPB"/>
    <property type="match status" value="1"/>
</dbReference>
<name>A0A420E7W0_9ALTE</name>
<dbReference type="PRINTS" id="PR00260">
    <property type="entry name" value="CHEMTRNSDUCR"/>
</dbReference>
<feature type="domain" description="T-SNARE coiled-coil homology" evidence="8">
    <location>
        <begin position="491"/>
        <end position="544"/>
    </location>
</feature>
<keyword evidence="2" id="KW-1003">Cell membrane</keyword>
<dbReference type="CDD" id="cd06225">
    <property type="entry name" value="HAMP"/>
    <property type="match status" value="1"/>
</dbReference>
<dbReference type="SMART" id="SM00304">
    <property type="entry name" value="HAMP"/>
    <property type="match status" value="2"/>
</dbReference>
<dbReference type="InterPro" id="IPR000727">
    <property type="entry name" value="T_SNARE_dom"/>
</dbReference>
<dbReference type="GO" id="GO:0007165">
    <property type="term" value="P:signal transduction"/>
    <property type="evidence" value="ECO:0007669"/>
    <property type="project" value="UniProtKB-KW"/>
</dbReference>
<dbReference type="GO" id="GO:0004888">
    <property type="term" value="F:transmembrane signaling receptor activity"/>
    <property type="evidence" value="ECO:0007669"/>
    <property type="project" value="InterPro"/>
</dbReference>
<comment type="subcellular location">
    <subcellularLocation>
        <location evidence="1">Cell inner membrane</location>
        <topology evidence="1">Multi-pass membrane protein</topology>
    </subcellularLocation>
</comment>
<dbReference type="FunFam" id="1.10.287.950:FF:000001">
    <property type="entry name" value="Methyl-accepting chemotaxis sensory transducer"/>
    <property type="match status" value="1"/>
</dbReference>
<dbReference type="Gene3D" id="1.10.287.950">
    <property type="entry name" value="Methyl-accepting chemotaxis protein"/>
    <property type="match status" value="1"/>
</dbReference>
<organism evidence="10 11">
    <name type="scientific">Alginatibacterium sediminis</name>
    <dbReference type="NCBI Taxonomy" id="2164068"/>
    <lineage>
        <taxon>Bacteria</taxon>
        <taxon>Pseudomonadati</taxon>
        <taxon>Pseudomonadota</taxon>
        <taxon>Gammaproteobacteria</taxon>
        <taxon>Alteromonadales</taxon>
        <taxon>Alteromonadaceae</taxon>
        <taxon>Alginatibacterium</taxon>
    </lineage>
</organism>
<evidence type="ECO:0000256" key="1">
    <source>
        <dbReference type="ARBA" id="ARBA00004429"/>
    </source>
</evidence>
<evidence type="ECO:0000259" key="8">
    <source>
        <dbReference type="PROSITE" id="PS50192"/>
    </source>
</evidence>
<reference evidence="10 11" key="1">
    <citation type="submission" date="2018-09" db="EMBL/GenBank/DDBJ databases">
        <authorList>
            <person name="Wang Z."/>
        </authorList>
    </citation>
    <scope>NUCLEOTIDE SEQUENCE [LARGE SCALE GENOMIC DNA]</scope>
    <source>
        <strain evidence="10 11">ALS 81</strain>
    </source>
</reference>
<evidence type="ECO:0000256" key="5">
    <source>
        <dbReference type="PROSITE-ProRule" id="PRU00284"/>
    </source>
</evidence>
<comment type="caution">
    <text evidence="10">The sequence shown here is derived from an EMBL/GenBank/DDBJ whole genome shotgun (WGS) entry which is preliminary data.</text>
</comment>
<dbReference type="PROSITE" id="PS50885">
    <property type="entry name" value="HAMP"/>
    <property type="match status" value="1"/>
</dbReference>
<evidence type="ECO:0000259" key="7">
    <source>
        <dbReference type="PROSITE" id="PS50111"/>
    </source>
</evidence>
<gene>
    <name evidence="10" type="ORF">DBZ36_17780</name>
</gene>
<dbReference type="Pfam" id="PF00672">
    <property type="entry name" value="HAMP"/>
    <property type="match status" value="1"/>
</dbReference>
<dbReference type="PANTHER" id="PTHR32089:SF55">
    <property type="entry name" value="METHYL ACCEPTING SENSORY TRANSDUCER WITH CACHE_2 SMALL MOLECULE BINDING DOMAIN"/>
    <property type="match status" value="1"/>
</dbReference>